<name>A0ACC1CHY1_9NEOP</name>
<evidence type="ECO:0000313" key="2">
    <source>
        <dbReference type="Proteomes" id="UP000824533"/>
    </source>
</evidence>
<comment type="caution">
    <text evidence="1">The sequence shown here is derived from an EMBL/GenBank/DDBJ whole genome shotgun (WGS) entry which is preliminary data.</text>
</comment>
<keyword evidence="2" id="KW-1185">Reference proteome</keyword>
<organism evidence="1 2">
    <name type="scientific">Dendrolimus kikuchii</name>
    <dbReference type="NCBI Taxonomy" id="765133"/>
    <lineage>
        <taxon>Eukaryota</taxon>
        <taxon>Metazoa</taxon>
        <taxon>Ecdysozoa</taxon>
        <taxon>Arthropoda</taxon>
        <taxon>Hexapoda</taxon>
        <taxon>Insecta</taxon>
        <taxon>Pterygota</taxon>
        <taxon>Neoptera</taxon>
        <taxon>Endopterygota</taxon>
        <taxon>Lepidoptera</taxon>
        <taxon>Glossata</taxon>
        <taxon>Ditrysia</taxon>
        <taxon>Bombycoidea</taxon>
        <taxon>Lasiocampidae</taxon>
        <taxon>Dendrolimus</taxon>
    </lineage>
</organism>
<reference evidence="1 2" key="1">
    <citation type="journal article" date="2021" name="Front. Genet.">
        <title>Chromosome-Level Genome Assembly Reveals Significant Gene Expansion in the Toll and IMD Signaling Pathways of Dendrolimus kikuchii.</title>
        <authorList>
            <person name="Zhou J."/>
            <person name="Wu P."/>
            <person name="Xiong Z."/>
            <person name="Liu N."/>
            <person name="Zhao N."/>
            <person name="Ji M."/>
            <person name="Qiu Y."/>
            <person name="Yang B."/>
        </authorList>
    </citation>
    <scope>NUCLEOTIDE SEQUENCE [LARGE SCALE GENOMIC DNA]</scope>
    <source>
        <strain evidence="1">Ann1</strain>
    </source>
</reference>
<evidence type="ECO:0000313" key="1">
    <source>
        <dbReference type="EMBL" id="KAJ0171203.1"/>
    </source>
</evidence>
<protein>
    <submittedName>
        <fullName evidence="1">Uncharacterized protein</fullName>
    </submittedName>
</protein>
<gene>
    <name evidence="1" type="ORF">K1T71_013402</name>
</gene>
<dbReference type="Proteomes" id="UP000824533">
    <property type="component" value="Linkage Group LG25"/>
</dbReference>
<accession>A0ACC1CHY1</accession>
<sequence>MDEFEDFDLTQEDIIQLVYIEIKLLNQSFQVDSDEDVQPMKRNCRRIVLSESENSDDEVSRVIADTIGNTAIPDTWSNLKGNQRKIIPFTELPGLSTNLCSSMRNAAPTDFFQLMVTDSLFQEIAERTNQFAFNQIAKSGEEASGFARLRK</sequence>
<dbReference type="EMBL" id="CM034411">
    <property type="protein sequence ID" value="KAJ0171203.1"/>
    <property type="molecule type" value="Genomic_DNA"/>
</dbReference>
<proteinExistence type="predicted"/>